<evidence type="ECO:0000256" key="1">
    <source>
        <dbReference type="ARBA" id="ARBA00001946"/>
    </source>
</evidence>
<keyword evidence="3" id="KW-0479">Metal-binding</keyword>
<dbReference type="InterPro" id="IPR015813">
    <property type="entry name" value="Pyrv/PenolPyrv_kinase-like_dom"/>
</dbReference>
<reference evidence="6" key="2">
    <citation type="submission" date="2021-08" db="EMBL/GenBank/DDBJ databases">
        <authorList>
            <person name="Tani A."/>
            <person name="Ola A."/>
            <person name="Ogura Y."/>
            <person name="Katsura K."/>
            <person name="Hayashi T."/>
        </authorList>
    </citation>
    <scope>NUCLEOTIDE SEQUENCE</scope>
    <source>
        <strain evidence="6">KCTC 52305</strain>
    </source>
</reference>
<evidence type="ECO:0000256" key="3">
    <source>
        <dbReference type="ARBA" id="ARBA00022723"/>
    </source>
</evidence>
<accession>A0ABQ4R393</accession>
<organism evidence="6 7">
    <name type="scientific">Methylobacterium crusticola</name>
    <dbReference type="NCBI Taxonomy" id="1697972"/>
    <lineage>
        <taxon>Bacteria</taxon>
        <taxon>Pseudomonadati</taxon>
        <taxon>Pseudomonadota</taxon>
        <taxon>Alphaproteobacteria</taxon>
        <taxon>Hyphomicrobiales</taxon>
        <taxon>Methylobacteriaceae</taxon>
        <taxon>Methylobacterium</taxon>
    </lineage>
</organism>
<dbReference type="SUPFAM" id="SSF51621">
    <property type="entry name" value="Phosphoenolpyruvate/pyruvate domain"/>
    <property type="match status" value="1"/>
</dbReference>
<comment type="similarity">
    <text evidence="2">Belongs to the HpcH/HpaI aldolase family.</text>
</comment>
<evidence type="ECO:0000313" key="6">
    <source>
        <dbReference type="EMBL" id="GJD52141.1"/>
    </source>
</evidence>
<keyword evidence="7" id="KW-1185">Reference proteome</keyword>
<protein>
    <submittedName>
        <fullName evidence="6">Citrate lyase subunit beta-like protein</fullName>
    </submittedName>
</protein>
<name>A0ABQ4R393_9HYPH</name>
<dbReference type="Proteomes" id="UP001055167">
    <property type="component" value="Unassembled WGS sequence"/>
</dbReference>
<gene>
    <name evidence="6" type="ORF">OPKNFCMD_4903</name>
</gene>
<evidence type="ECO:0000259" key="5">
    <source>
        <dbReference type="Pfam" id="PF03328"/>
    </source>
</evidence>
<keyword evidence="4" id="KW-0460">Magnesium</keyword>
<dbReference type="RefSeq" id="WP_128561691.1">
    <property type="nucleotide sequence ID" value="NZ_BPQH01000017.1"/>
</dbReference>
<evidence type="ECO:0000256" key="2">
    <source>
        <dbReference type="ARBA" id="ARBA00005568"/>
    </source>
</evidence>
<dbReference type="PANTHER" id="PTHR32308:SF10">
    <property type="entry name" value="CITRATE LYASE SUBUNIT BETA"/>
    <property type="match status" value="1"/>
</dbReference>
<feature type="domain" description="HpcH/HpaI aldolase/citrate lyase" evidence="5">
    <location>
        <begin position="5"/>
        <end position="211"/>
    </location>
</feature>
<comment type="caution">
    <text evidence="6">The sequence shown here is derived from an EMBL/GenBank/DDBJ whole genome shotgun (WGS) entry which is preliminary data.</text>
</comment>
<dbReference type="Gene3D" id="3.20.20.60">
    <property type="entry name" value="Phosphoenolpyruvate-binding domains"/>
    <property type="match status" value="1"/>
</dbReference>
<dbReference type="EMBL" id="BPQH01000017">
    <property type="protein sequence ID" value="GJD52141.1"/>
    <property type="molecule type" value="Genomic_DNA"/>
</dbReference>
<comment type="cofactor">
    <cofactor evidence="1">
        <name>Mg(2+)</name>
        <dbReference type="ChEBI" id="CHEBI:18420"/>
    </cofactor>
</comment>
<evidence type="ECO:0000256" key="4">
    <source>
        <dbReference type="ARBA" id="ARBA00022842"/>
    </source>
</evidence>
<dbReference type="Pfam" id="PF03328">
    <property type="entry name" value="HpcH_HpaI"/>
    <property type="match status" value="1"/>
</dbReference>
<dbReference type="InterPro" id="IPR011206">
    <property type="entry name" value="Citrate_lyase_beta/mcl1/mcl2"/>
</dbReference>
<reference evidence="6" key="1">
    <citation type="journal article" date="2021" name="Front. Microbiol.">
        <title>Comprehensive Comparative Genomics and Phenotyping of Methylobacterium Species.</title>
        <authorList>
            <person name="Alessa O."/>
            <person name="Ogura Y."/>
            <person name="Fujitani Y."/>
            <person name="Takami H."/>
            <person name="Hayashi T."/>
            <person name="Sahin N."/>
            <person name="Tani A."/>
        </authorList>
    </citation>
    <scope>NUCLEOTIDE SEQUENCE</scope>
    <source>
        <strain evidence="6">KCTC 52305</strain>
    </source>
</reference>
<sequence>MRRERSYLFCPGDRPERFAKALASGADRVVLDLEDAVLPDAKAGARDGLADWLAGAPPGSAIVRVNALGTPWHEDDVRALAGLPGLAGLMLPKTEGSDGLAALRARLAPERSLVALVETVRAFADLRGLAAAPGLHRLAFGSVDFCTEAGIRGHDRELDYVRSRLVLESALAGLAPPVDGVTVAVRQDDVLAGDVERARRFGFGGKLCIHPGQVAAVNAGFSPSAEEVAWARRVLAACAAGPGAIVVDGKLVDRPVRLQAEAILEDAA</sequence>
<dbReference type="PIRSF" id="PIRSF015582">
    <property type="entry name" value="Cit_lyase_B"/>
    <property type="match status" value="1"/>
</dbReference>
<dbReference type="InterPro" id="IPR005000">
    <property type="entry name" value="Aldolase/citrate-lyase_domain"/>
</dbReference>
<proteinExistence type="inferred from homology"/>
<dbReference type="InterPro" id="IPR040442">
    <property type="entry name" value="Pyrv_kinase-like_dom_sf"/>
</dbReference>
<evidence type="ECO:0000313" key="7">
    <source>
        <dbReference type="Proteomes" id="UP001055167"/>
    </source>
</evidence>
<dbReference type="PANTHER" id="PTHR32308">
    <property type="entry name" value="LYASE BETA SUBUNIT, PUTATIVE (AFU_ORTHOLOGUE AFUA_4G13030)-RELATED"/>
    <property type="match status" value="1"/>
</dbReference>